<feature type="region of interest" description="Disordered" evidence="1">
    <location>
        <begin position="467"/>
        <end position="503"/>
    </location>
</feature>
<name>A0ABR3XTQ3_9PEZI</name>
<dbReference type="InterPro" id="IPR008942">
    <property type="entry name" value="ENTH_VHS"/>
</dbReference>
<keyword evidence="4" id="KW-1185">Reference proteome</keyword>
<feature type="compositionally biased region" description="Polar residues" evidence="1">
    <location>
        <begin position="215"/>
        <end position="225"/>
    </location>
</feature>
<dbReference type="Proteomes" id="UP001586593">
    <property type="component" value="Unassembled WGS sequence"/>
</dbReference>
<dbReference type="InterPro" id="IPR006569">
    <property type="entry name" value="CID_dom"/>
</dbReference>
<dbReference type="Pfam" id="PF11526">
    <property type="entry name" value="Pfc11_Clp1_ID"/>
    <property type="match status" value="1"/>
</dbReference>
<feature type="region of interest" description="Disordered" evidence="1">
    <location>
        <begin position="675"/>
        <end position="714"/>
    </location>
</feature>
<feature type="region of interest" description="Disordered" evidence="1">
    <location>
        <begin position="341"/>
        <end position="372"/>
    </location>
</feature>
<feature type="compositionally biased region" description="Pro residues" evidence="1">
    <location>
        <begin position="400"/>
        <end position="416"/>
    </location>
</feature>
<gene>
    <name evidence="3" type="ORF">VTK73DRAFT_7014</name>
</gene>
<dbReference type="PANTHER" id="PTHR15921:SF3">
    <property type="entry name" value="PRE-MRNA CLEAVAGE COMPLEX 2 PROTEIN PCF11"/>
    <property type="match status" value="1"/>
</dbReference>
<accession>A0ABR3XTQ3</accession>
<evidence type="ECO:0000259" key="2">
    <source>
        <dbReference type="PROSITE" id="PS51391"/>
    </source>
</evidence>
<dbReference type="SUPFAM" id="SSF48464">
    <property type="entry name" value="ENTH/VHS domain"/>
    <property type="match status" value="1"/>
</dbReference>
<feature type="compositionally biased region" description="Low complexity" evidence="1">
    <location>
        <begin position="468"/>
        <end position="488"/>
    </location>
</feature>
<feature type="domain" description="CID" evidence="2">
    <location>
        <begin position="6"/>
        <end position="144"/>
    </location>
</feature>
<dbReference type="PROSITE" id="PS51391">
    <property type="entry name" value="CID"/>
    <property type="match status" value="1"/>
</dbReference>
<feature type="compositionally biased region" description="Pro residues" evidence="1">
    <location>
        <begin position="360"/>
        <end position="371"/>
    </location>
</feature>
<feature type="compositionally biased region" description="Pro residues" evidence="1">
    <location>
        <begin position="167"/>
        <end position="180"/>
    </location>
</feature>
<feature type="compositionally biased region" description="Polar residues" evidence="1">
    <location>
        <begin position="151"/>
        <end position="161"/>
    </location>
</feature>
<feature type="compositionally biased region" description="Polar residues" evidence="1">
    <location>
        <begin position="436"/>
        <end position="449"/>
    </location>
</feature>
<dbReference type="PANTHER" id="PTHR15921">
    <property type="entry name" value="PRE-MRNA CLEAVAGE COMPLEX II"/>
    <property type="match status" value="1"/>
</dbReference>
<dbReference type="Pfam" id="PF21936">
    <property type="entry name" value="Pcf11_C"/>
    <property type="match status" value="1"/>
</dbReference>
<reference evidence="3 4" key="1">
    <citation type="journal article" date="2024" name="Commun. Biol.">
        <title>Comparative genomic analysis of thermophilic fungi reveals convergent evolutionary adaptations and gene losses.</title>
        <authorList>
            <person name="Steindorff A.S."/>
            <person name="Aguilar-Pontes M.V."/>
            <person name="Robinson A.J."/>
            <person name="Andreopoulos B."/>
            <person name="LaButti K."/>
            <person name="Kuo A."/>
            <person name="Mondo S."/>
            <person name="Riley R."/>
            <person name="Otillar R."/>
            <person name="Haridas S."/>
            <person name="Lipzen A."/>
            <person name="Grimwood J."/>
            <person name="Schmutz J."/>
            <person name="Clum A."/>
            <person name="Reid I.D."/>
            <person name="Moisan M.C."/>
            <person name="Butler G."/>
            <person name="Nguyen T.T.M."/>
            <person name="Dewar K."/>
            <person name="Conant G."/>
            <person name="Drula E."/>
            <person name="Henrissat B."/>
            <person name="Hansel C."/>
            <person name="Singer S."/>
            <person name="Hutchinson M.I."/>
            <person name="de Vries R.P."/>
            <person name="Natvig D.O."/>
            <person name="Powell A.J."/>
            <person name="Tsang A."/>
            <person name="Grigoriev I.V."/>
        </authorList>
    </citation>
    <scope>NUCLEOTIDE SEQUENCE [LARGE SCALE GENOMIC DNA]</scope>
    <source>
        <strain evidence="3 4">ATCC 24622</strain>
    </source>
</reference>
<evidence type="ECO:0000313" key="4">
    <source>
        <dbReference type="Proteomes" id="UP001586593"/>
    </source>
</evidence>
<dbReference type="Gene3D" id="1.25.40.90">
    <property type="match status" value="1"/>
</dbReference>
<sequence>MSLNDNSAEVAEDYRLALEDLTMNSRYEITNLTVVARENTEHAHAISEVLQEHIKKVPPQRKLPALYVLDSIVKNVGTPYTLFFGRKLYQTFMDAYASVDNMTRRKMDEMLKTWKEPVPGSIDTRPVFPPDVVRPIENALIKARTAALQVQQESMRGQHQLLSRGRPPIPYRDSPTPPDGRPGLQQGPAHGYPSYPGLDGNRQATPTLVQPPYSLPSNPAPQSQLPHRATPQPAASLIAQPAHHQTSTPEAYGAPQPQISIDQLGRDIEQVIAATKAAFAQSPLDTSIQTRLRALLDLQSLIQHQNLHQDQLVLVKNQVAELAVNIRVPKPQQPPALVPTPPVISQRPTPVPPVTAVGSSPPPASSAPPAPVSLDSLFGQGALATLLAGAKVPSPLQVSPTPPPALPQARAPPTPQTQPGSLAAAVAAAVAATGPRPSSAQPPKSSVSLPTDPASLLAVLRQSGLIQPSSNSATSSSTPANASSLPLSVPQGSNSDGLPGNADIDLKPSSLKQFRPHLIPLLYDELGPQCTQCGRRFRTDEEGRRRKTAHMDWHFRVHQRVAEAEKRGQHRSWYVPETEWVKSREAVDVDYVAPQQESHGSGEGDHNGGSGRASGVAKLQYIPVPEDSRTNTVCPICQEKFEMKWLDEAQEWVWVDAVKVGQRVYHASCYAEATRDRETTPGLSRNTPEPVLGKRKAEQDEYPAMKAKIKLENE</sequence>
<dbReference type="InterPro" id="IPR047415">
    <property type="entry name" value="Pcf11_CID"/>
</dbReference>
<feature type="region of interest" description="Disordered" evidence="1">
    <location>
        <begin position="595"/>
        <end position="614"/>
    </location>
</feature>
<organism evidence="3 4">
    <name type="scientific">Phialemonium thermophilum</name>
    <dbReference type="NCBI Taxonomy" id="223376"/>
    <lineage>
        <taxon>Eukaryota</taxon>
        <taxon>Fungi</taxon>
        <taxon>Dikarya</taxon>
        <taxon>Ascomycota</taxon>
        <taxon>Pezizomycotina</taxon>
        <taxon>Sordariomycetes</taxon>
        <taxon>Sordariomycetidae</taxon>
        <taxon>Cephalothecales</taxon>
        <taxon>Cephalothecaceae</taxon>
        <taxon>Phialemonium</taxon>
    </lineage>
</organism>
<feature type="region of interest" description="Disordered" evidence="1">
    <location>
        <begin position="151"/>
        <end position="256"/>
    </location>
</feature>
<comment type="caution">
    <text evidence="3">The sequence shown here is derived from an EMBL/GenBank/DDBJ whole genome shotgun (WGS) entry which is preliminary data.</text>
</comment>
<dbReference type="CDD" id="cd16982">
    <property type="entry name" value="CID_Pcf11"/>
    <property type="match status" value="1"/>
</dbReference>
<dbReference type="InterPro" id="IPR045154">
    <property type="entry name" value="PCF11-like"/>
</dbReference>
<evidence type="ECO:0000313" key="3">
    <source>
        <dbReference type="EMBL" id="KAL1879377.1"/>
    </source>
</evidence>
<dbReference type="EMBL" id="JAZHXJ010000042">
    <property type="protein sequence ID" value="KAL1879377.1"/>
    <property type="molecule type" value="Genomic_DNA"/>
</dbReference>
<dbReference type="Pfam" id="PF04818">
    <property type="entry name" value="CID"/>
    <property type="match status" value="1"/>
</dbReference>
<feature type="compositionally biased region" description="Low complexity" evidence="1">
    <location>
        <begin position="417"/>
        <end position="432"/>
    </location>
</feature>
<proteinExistence type="predicted"/>
<dbReference type="SMART" id="SM00582">
    <property type="entry name" value="RPR"/>
    <property type="match status" value="1"/>
</dbReference>
<dbReference type="InterPro" id="IPR021605">
    <property type="entry name" value="Pcf11_Clp1-ID"/>
</dbReference>
<protein>
    <recommendedName>
        <fullName evidence="2">CID domain-containing protein</fullName>
    </recommendedName>
</protein>
<evidence type="ECO:0000256" key="1">
    <source>
        <dbReference type="SAM" id="MobiDB-lite"/>
    </source>
</evidence>
<dbReference type="InterPro" id="IPR054127">
    <property type="entry name" value="Pcf11_C"/>
</dbReference>
<feature type="region of interest" description="Disordered" evidence="1">
    <location>
        <begin position="394"/>
        <end position="451"/>
    </location>
</feature>